<protein>
    <recommendedName>
        <fullName evidence="4">ELYS-like domain-containing protein</fullName>
    </recommendedName>
</protein>
<dbReference type="Gene3D" id="3.30.40.10">
    <property type="entry name" value="Zinc/RING finger domain, C3HC4 (zinc finger)"/>
    <property type="match status" value="1"/>
</dbReference>
<dbReference type="GO" id="GO:0016567">
    <property type="term" value="P:protein ubiquitination"/>
    <property type="evidence" value="ECO:0007669"/>
    <property type="project" value="InterPro"/>
</dbReference>
<dbReference type="OrthoDB" id="20729at2759"/>
<evidence type="ECO:0000259" key="4">
    <source>
        <dbReference type="Pfam" id="PF13934"/>
    </source>
</evidence>
<accession>A0A8T0MDN6</accession>
<gene>
    <name evidence="5" type="ORF">PVAP13_9NG111000</name>
</gene>
<evidence type="ECO:0000256" key="1">
    <source>
        <dbReference type="ARBA" id="ARBA00004123"/>
    </source>
</evidence>
<dbReference type="EMBL" id="CM029054">
    <property type="protein sequence ID" value="KAG2535360.1"/>
    <property type="molecule type" value="Genomic_DNA"/>
</dbReference>
<keyword evidence="6" id="KW-1185">Reference proteome</keyword>
<feature type="compositionally biased region" description="Basic residues" evidence="3">
    <location>
        <begin position="938"/>
        <end position="947"/>
    </location>
</feature>
<comment type="caution">
    <text evidence="5">The sequence shown here is derived from an EMBL/GenBank/DDBJ whole genome shotgun (WGS) entry which is preliminary data.</text>
</comment>
<reference evidence="5" key="1">
    <citation type="submission" date="2020-05" db="EMBL/GenBank/DDBJ databases">
        <title>WGS assembly of Panicum virgatum.</title>
        <authorList>
            <person name="Lovell J.T."/>
            <person name="Jenkins J."/>
            <person name="Shu S."/>
            <person name="Juenger T.E."/>
            <person name="Schmutz J."/>
        </authorList>
    </citation>
    <scope>NUCLEOTIDE SEQUENCE</scope>
    <source>
        <strain evidence="5">AP13</strain>
    </source>
</reference>
<dbReference type="GO" id="GO:0004842">
    <property type="term" value="F:ubiquitin-protein transferase activity"/>
    <property type="evidence" value="ECO:0007669"/>
    <property type="project" value="InterPro"/>
</dbReference>
<evidence type="ECO:0000313" key="6">
    <source>
        <dbReference type="Proteomes" id="UP000823388"/>
    </source>
</evidence>
<feature type="domain" description="ELYS-like" evidence="4">
    <location>
        <begin position="314"/>
        <end position="591"/>
    </location>
</feature>
<name>A0A8T0MDN6_PANVG</name>
<organism evidence="5 6">
    <name type="scientific">Panicum virgatum</name>
    <name type="common">Blackwell switchgrass</name>
    <dbReference type="NCBI Taxonomy" id="38727"/>
    <lineage>
        <taxon>Eukaryota</taxon>
        <taxon>Viridiplantae</taxon>
        <taxon>Streptophyta</taxon>
        <taxon>Embryophyta</taxon>
        <taxon>Tracheophyta</taxon>
        <taxon>Spermatophyta</taxon>
        <taxon>Magnoliopsida</taxon>
        <taxon>Liliopsida</taxon>
        <taxon>Poales</taxon>
        <taxon>Poaceae</taxon>
        <taxon>PACMAD clade</taxon>
        <taxon>Panicoideae</taxon>
        <taxon>Panicodae</taxon>
        <taxon>Paniceae</taxon>
        <taxon>Panicinae</taxon>
        <taxon>Panicum</taxon>
        <taxon>Panicum sect. Hiantes</taxon>
    </lineage>
</organism>
<feature type="region of interest" description="Disordered" evidence="3">
    <location>
        <begin position="893"/>
        <end position="947"/>
    </location>
</feature>
<dbReference type="PANTHER" id="PTHR47358:SF2">
    <property type="entry name" value="E3 UBIQUITIN-PROTEIN LIGASE HOS1"/>
    <property type="match status" value="1"/>
</dbReference>
<dbReference type="InterPro" id="IPR013083">
    <property type="entry name" value="Znf_RING/FYVE/PHD"/>
</dbReference>
<dbReference type="Proteomes" id="UP000823388">
    <property type="component" value="Chromosome 9N"/>
</dbReference>
<evidence type="ECO:0000313" key="5">
    <source>
        <dbReference type="EMBL" id="KAG2535360.1"/>
    </source>
</evidence>
<proteinExistence type="predicted"/>
<evidence type="ECO:0000256" key="2">
    <source>
        <dbReference type="ARBA" id="ARBA00023242"/>
    </source>
</evidence>
<keyword evidence="2" id="KW-0539">Nucleus</keyword>
<dbReference type="GO" id="GO:0005634">
    <property type="term" value="C:nucleus"/>
    <property type="evidence" value="ECO:0007669"/>
    <property type="project" value="UniProtKB-SubCell"/>
</dbReference>
<dbReference type="InterPro" id="IPR025151">
    <property type="entry name" value="ELYS_dom"/>
</dbReference>
<evidence type="ECO:0000256" key="3">
    <source>
        <dbReference type="SAM" id="MobiDB-lite"/>
    </source>
</evidence>
<dbReference type="InterPro" id="IPR044718">
    <property type="entry name" value="HOS1"/>
</dbReference>
<dbReference type="Pfam" id="PF13934">
    <property type="entry name" value="ELYS"/>
    <property type="match status" value="1"/>
</dbReference>
<dbReference type="PANTHER" id="PTHR47358">
    <property type="entry name" value="E3 UBIQUITIN-PROTEIN LIGASE HOS1"/>
    <property type="match status" value="1"/>
</dbReference>
<comment type="subcellular location">
    <subcellularLocation>
        <location evidence="1">Nucleus</location>
    </subcellularLocation>
</comment>
<dbReference type="AlphaFoldDB" id="A0A8T0MDN6"/>
<sequence>MEALPSSPRHPPKYGSAVVQNALEQLASIDLIELCKEARIEHCRATRDLSSCGRYVHHVLNSCGHASLCAECSQRCDVCPICRSPIPDNGNRVWLRLYYKCIEAGLISKQHDERFQEKEDHGNPVNTDVQRLHSLFDVALQNNLTPLICHYITDICLDENAVSSDPLLAFLLDEVVIKDWCKRAVNALISEIGMIYRSGLEMMQSKLSQLQKFAAQLAGINSVLEVMIASFTEAVSAHVNDLHQLIENTLKAKQHLEAMIWCIRHRFIQDICSRYTDYESWSSDVIQRKASAEARKWPEFFDKQSGDNEANQGTLFIEQALQNLGIEQSYRNEEEAAISCLQNEQSSSMFCSTITADHSSLNRYPFKNLCEAVDILFLHGASDMVIAKQAILLYYIFDRHWTRPDSEWRYLLDDFAATFGITIRTLLECLVFCLLDDHSSEALEEACSLLPKISSKETHPKIAQVLLERHRPDMALVVLKSGRDSFSATENIEKDGISSLSEAVTAVRVRIEYGHLTEAFMYHRSYCSRVKEQRAADMIHSEDTLRSSWVYHIEVMTTEFCTVCIERNFVDKMIDLPWDSEEEKHLHKSLFDSACEMPTKPFGSLLVVYYLRRYRYLEAYEVDHNLQRFEQKKLESSTEEIASKIRTIAQWRENLVAKCLDMLPEVQREIVKAINTGEQSQFARTAQISSPVSHVFKAQSPAIELSSSFNPVLQNKSSLHSKNINALTDSGGMIRSSHSEFVRNVPSVLQSRVVSQAMPAFNMRSTAGGIFPSVGQNGESPFLRRAKDISSRKGEAGLKKGIKSADDSLPMYLNLSSDDTPMKDYQTSLLKTEVNKTTSFQGRSYTGKGEFHFGSRSEKPFILNGTGVGQNGLPKVSGTAGFHGDYKLPTKENILSSSKKSSVDEATASKGVSRWRSDESSEDEDERTNRGSRASLVTRRRPRFSRR</sequence>